<comment type="caution">
    <text evidence="1">The sequence shown here is derived from an EMBL/GenBank/DDBJ whole genome shotgun (WGS) entry which is preliminary data.</text>
</comment>
<dbReference type="InterPro" id="IPR027417">
    <property type="entry name" value="P-loop_NTPase"/>
</dbReference>
<dbReference type="Gene3D" id="3.40.50.300">
    <property type="entry name" value="P-loop containing nucleotide triphosphate hydrolases"/>
    <property type="match status" value="1"/>
</dbReference>
<gene>
    <name evidence="1" type="ORF">CTI12_AA001080</name>
</gene>
<keyword evidence="1" id="KW-0648">Protein biosynthesis</keyword>
<name>A0A2U1QMX8_ARTAN</name>
<dbReference type="STRING" id="35608.A0A2U1QMX8"/>
<dbReference type="AlphaFoldDB" id="A0A2U1QMX8"/>
<dbReference type="Proteomes" id="UP000245207">
    <property type="component" value="Unassembled WGS sequence"/>
</dbReference>
<accession>A0A2U1QMX8</accession>
<keyword evidence="1" id="KW-0396">Initiation factor</keyword>
<evidence type="ECO:0000313" key="2">
    <source>
        <dbReference type="Proteomes" id="UP000245207"/>
    </source>
</evidence>
<dbReference type="EMBL" id="PKPP01000023">
    <property type="protein sequence ID" value="PWA99353.1"/>
    <property type="molecule type" value="Genomic_DNA"/>
</dbReference>
<proteinExistence type="predicted"/>
<dbReference type="SUPFAM" id="SSF52540">
    <property type="entry name" value="P-loop containing nucleoside triphosphate hydrolases"/>
    <property type="match status" value="1"/>
</dbReference>
<dbReference type="GO" id="GO:0003743">
    <property type="term" value="F:translation initiation factor activity"/>
    <property type="evidence" value="ECO:0007669"/>
    <property type="project" value="UniProtKB-KW"/>
</dbReference>
<organism evidence="1 2">
    <name type="scientific">Artemisia annua</name>
    <name type="common">Sweet wormwood</name>
    <dbReference type="NCBI Taxonomy" id="35608"/>
    <lineage>
        <taxon>Eukaryota</taxon>
        <taxon>Viridiplantae</taxon>
        <taxon>Streptophyta</taxon>
        <taxon>Embryophyta</taxon>
        <taxon>Tracheophyta</taxon>
        <taxon>Spermatophyta</taxon>
        <taxon>Magnoliopsida</taxon>
        <taxon>eudicotyledons</taxon>
        <taxon>Gunneridae</taxon>
        <taxon>Pentapetalae</taxon>
        <taxon>asterids</taxon>
        <taxon>campanulids</taxon>
        <taxon>Asterales</taxon>
        <taxon>Asteraceae</taxon>
        <taxon>Asteroideae</taxon>
        <taxon>Anthemideae</taxon>
        <taxon>Artemisiinae</taxon>
        <taxon>Artemisia</taxon>
    </lineage>
</organism>
<protein>
    <submittedName>
        <fullName evidence="1">Translation initiation factor RLI1</fullName>
    </submittedName>
</protein>
<sequence>MTIAQDGFKLKVVGGLFADSEIIVLLGQHGTEKTTSIACSHYLIHEPSAHLTPQQRDVAARVIRRFVTLFNKTAFVVEHDFTMVEHLADKVVVFVGTPSVDCVAKAPQLWTLFLARRPSVQELSSRKQIGMQTSA</sequence>
<reference evidence="1 2" key="1">
    <citation type="journal article" date="2018" name="Mol. Plant">
        <title>The genome of Artemisia annua provides insight into the evolution of Asteraceae family and artemisinin biosynthesis.</title>
        <authorList>
            <person name="Shen Q."/>
            <person name="Zhang L."/>
            <person name="Liao Z."/>
            <person name="Wang S."/>
            <person name="Yan T."/>
            <person name="Shi P."/>
            <person name="Liu M."/>
            <person name="Fu X."/>
            <person name="Pan Q."/>
            <person name="Wang Y."/>
            <person name="Lv Z."/>
            <person name="Lu X."/>
            <person name="Zhang F."/>
            <person name="Jiang W."/>
            <person name="Ma Y."/>
            <person name="Chen M."/>
            <person name="Hao X."/>
            <person name="Li L."/>
            <person name="Tang Y."/>
            <person name="Lv G."/>
            <person name="Zhou Y."/>
            <person name="Sun X."/>
            <person name="Brodelius P.E."/>
            <person name="Rose J.K.C."/>
            <person name="Tang K."/>
        </authorList>
    </citation>
    <scope>NUCLEOTIDE SEQUENCE [LARGE SCALE GENOMIC DNA]</scope>
    <source>
        <strain evidence="2">cv. Huhao1</strain>
        <tissue evidence="1">Leaf</tissue>
    </source>
</reference>
<dbReference type="PANTHER" id="PTHR19248">
    <property type="entry name" value="ATP-BINDING TRANSPORT PROTEIN-RELATED"/>
    <property type="match status" value="1"/>
</dbReference>
<dbReference type="InterPro" id="IPR013283">
    <property type="entry name" value="RLI1"/>
</dbReference>
<keyword evidence="2" id="KW-1185">Reference proteome</keyword>
<evidence type="ECO:0000313" key="1">
    <source>
        <dbReference type="EMBL" id="PWA99353.1"/>
    </source>
</evidence>
<dbReference type="OrthoDB" id="1638267at2759"/>